<name>A0AAE0YXA7_9GAST</name>
<keyword evidence="3" id="KW-1185">Reference proteome</keyword>
<feature type="non-terminal residue" evidence="2">
    <location>
        <position position="1"/>
    </location>
</feature>
<gene>
    <name evidence="2" type="ORF">RRG08_066554</name>
</gene>
<keyword evidence="1" id="KW-1133">Transmembrane helix</keyword>
<accession>A0AAE0YXA7</accession>
<evidence type="ECO:0000313" key="2">
    <source>
        <dbReference type="EMBL" id="KAK3758246.1"/>
    </source>
</evidence>
<proteinExistence type="predicted"/>
<feature type="transmembrane region" description="Helical" evidence="1">
    <location>
        <begin position="12"/>
        <end position="35"/>
    </location>
</feature>
<dbReference type="Proteomes" id="UP001283361">
    <property type="component" value="Unassembled WGS sequence"/>
</dbReference>
<comment type="caution">
    <text evidence="2">The sequence shown here is derived from an EMBL/GenBank/DDBJ whole genome shotgun (WGS) entry which is preliminary data.</text>
</comment>
<sequence>VSLVEFGLSRGVWFVLWSLVCLLEFGLPCGVWFVFWSKHPANISRGLVCSLINQFYETTFSLVHNCHSHSIGGASLTNTGRITNPQTRKLSCRFSMVAGYISFFNSLKEEGYS</sequence>
<protein>
    <submittedName>
        <fullName evidence="2">Uncharacterized protein</fullName>
    </submittedName>
</protein>
<evidence type="ECO:0000313" key="3">
    <source>
        <dbReference type="Proteomes" id="UP001283361"/>
    </source>
</evidence>
<dbReference type="AlphaFoldDB" id="A0AAE0YXA7"/>
<dbReference type="EMBL" id="JAWDGP010005285">
    <property type="protein sequence ID" value="KAK3758246.1"/>
    <property type="molecule type" value="Genomic_DNA"/>
</dbReference>
<keyword evidence="1" id="KW-0812">Transmembrane</keyword>
<evidence type="ECO:0000256" key="1">
    <source>
        <dbReference type="SAM" id="Phobius"/>
    </source>
</evidence>
<keyword evidence="1" id="KW-0472">Membrane</keyword>
<organism evidence="2 3">
    <name type="scientific">Elysia crispata</name>
    <name type="common">lettuce slug</name>
    <dbReference type="NCBI Taxonomy" id="231223"/>
    <lineage>
        <taxon>Eukaryota</taxon>
        <taxon>Metazoa</taxon>
        <taxon>Spiralia</taxon>
        <taxon>Lophotrochozoa</taxon>
        <taxon>Mollusca</taxon>
        <taxon>Gastropoda</taxon>
        <taxon>Heterobranchia</taxon>
        <taxon>Euthyneura</taxon>
        <taxon>Panpulmonata</taxon>
        <taxon>Sacoglossa</taxon>
        <taxon>Placobranchoidea</taxon>
        <taxon>Plakobranchidae</taxon>
        <taxon>Elysia</taxon>
    </lineage>
</organism>
<reference evidence="2" key="1">
    <citation type="journal article" date="2023" name="G3 (Bethesda)">
        <title>A reference genome for the long-term kleptoplast-retaining sea slug Elysia crispata morphotype clarki.</title>
        <authorList>
            <person name="Eastman K.E."/>
            <person name="Pendleton A.L."/>
            <person name="Shaikh M.A."/>
            <person name="Suttiyut T."/>
            <person name="Ogas R."/>
            <person name="Tomko P."/>
            <person name="Gavelis G."/>
            <person name="Widhalm J.R."/>
            <person name="Wisecaver J.H."/>
        </authorList>
    </citation>
    <scope>NUCLEOTIDE SEQUENCE</scope>
    <source>
        <strain evidence="2">ECLA1</strain>
    </source>
</reference>